<dbReference type="Proteomes" id="UP000544095">
    <property type="component" value="Unassembled WGS sequence"/>
</dbReference>
<keyword evidence="2" id="KW-1185">Reference proteome</keyword>
<protein>
    <submittedName>
        <fullName evidence="1">Uncharacterized protein</fullName>
    </submittedName>
</protein>
<dbReference type="AlphaFoldDB" id="A0A8H5UWE0"/>
<sequence length="44" mass="4802">MVQIDEAFLNKAVKKGLDTLQKGEHLDIKDPNGIGKFIFGTLAS</sequence>
<proteinExistence type="predicted"/>
<gene>
    <name evidence="1" type="ORF">FPANT_2124</name>
</gene>
<name>A0A8H5UWE0_9HYPO</name>
<organism evidence="1 2">
    <name type="scientific">Fusarium pseudoanthophilum</name>
    <dbReference type="NCBI Taxonomy" id="48495"/>
    <lineage>
        <taxon>Eukaryota</taxon>
        <taxon>Fungi</taxon>
        <taxon>Dikarya</taxon>
        <taxon>Ascomycota</taxon>
        <taxon>Pezizomycotina</taxon>
        <taxon>Sordariomycetes</taxon>
        <taxon>Hypocreomycetidae</taxon>
        <taxon>Hypocreales</taxon>
        <taxon>Nectriaceae</taxon>
        <taxon>Fusarium</taxon>
        <taxon>Fusarium fujikuroi species complex</taxon>
    </lineage>
</organism>
<evidence type="ECO:0000313" key="2">
    <source>
        <dbReference type="Proteomes" id="UP000544095"/>
    </source>
</evidence>
<comment type="caution">
    <text evidence="1">The sequence shown here is derived from an EMBL/GenBank/DDBJ whole genome shotgun (WGS) entry which is preliminary data.</text>
</comment>
<accession>A0A8H5UWE0</accession>
<feature type="non-terminal residue" evidence="1">
    <location>
        <position position="44"/>
    </location>
</feature>
<dbReference type="EMBL" id="JAAOAR010000086">
    <property type="protein sequence ID" value="KAF5600678.1"/>
    <property type="molecule type" value="Genomic_DNA"/>
</dbReference>
<evidence type="ECO:0000313" key="1">
    <source>
        <dbReference type="EMBL" id="KAF5600678.1"/>
    </source>
</evidence>
<reference evidence="1 2" key="1">
    <citation type="submission" date="2020-05" db="EMBL/GenBank/DDBJ databases">
        <title>Identification and distribution of gene clusters putatively required for synthesis of sphingolipid metabolism inhibitors in phylogenetically diverse species of the filamentous fungus Fusarium.</title>
        <authorList>
            <person name="Kim H.-S."/>
            <person name="Busman M."/>
            <person name="Brown D.W."/>
            <person name="Divon H."/>
            <person name="Uhlig S."/>
            <person name="Proctor R.H."/>
        </authorList>
    </citation>
    <scope>NUCLEOTIDE SEQUENCE [LARGE SCALE GENOMIC DNA]</scope>
    <source>
        <strain evidence="1 2">NRRL 25211</strain>
    </source>
</reference>